<dbReference type="AlphaFoldDB" id="A0AB74F5T3"/>
<dbReference type="Proteomes" id="UP000184012">
    <property type="component" value="Unassembled WGS sequence"/>
</dbReference>
<dbReference type="EMBL" id="FRBP01000020">
    <property type="protein sequence ID" value="SHM53829.1"/>
    <property type="molecule type" value="Genomic_DNA"/>
</dbReference>
<comment type="caution">
    <text evidence="5">The sequence shown here is derived from an EMBL/GenBank/DDBJ whole genome shotgun (WGS) entry which is preliminary data.</text>
</comment>
<dbReference type="InterPro" id="IPR011856">
    <property type="entry name" value="tRNA_endonuc-like_dom_sf"/>
</dbReference>
<evidence type="ECO:0000256" key="2">
    <source>
        <dbReference type="ARBA" id="ARBA00022722"/>
    </source>
</evidence>
<dbReference type="GO" id="GO:0003676">
    <property type="term" value="F:nucleic acid binding"/>
    <property type="evidence" value="ECO:0007669"/>
    <property type="project" value="InterPro"/>
</dbReference>
<protein>
    <submittedName>
        <fullName evidence="5">VRR-NUC domain-containing protein</fullName>
    </submittedName>
</protein>
<organism evidence="5 6">
    <name type="scientific">Eubacterium callanderi</name>
    <dbReference type="NCBI Taxonomy" id="53442"/>
    <lineage>
        <taxon>Bacteria</taxon>
        <taxon>Bacillati</taxon>
        <taxon>Bacillota</taxon>
        <taxon>Clostridia</taxon>
        <taxon>Eubacteriales</taxon>
        <taxon>Eubacteriaceae</taxon>
        <taxon>Eubacterium</taxon>
    </lineage>
</organism>
<accession>A0AB74F5T3</accession>
<dbReference type="RefSeq" id="WP_073383593.1">
    <property type="nucleotide sequence ID" value="NZ_DBGDOQ010000015.1"/>
</dbReference>
<keyword evidence="3" id="KW-0378">Hydrolase</keyword>
<evidence type="ECO:0000313" key="6">
    <source>
        <dbReference type="Proteomes" id="UP000184012"/>
    </source>
</evidence>
<name>A0AB74F5T3_9FIRM</name>
<gene>
    <name evidence="5" type="ORF">SAMN04515649_1205</name>
</gene>
<feature type="domain" description="VRR-NUC" evidence="4">
    <location>
        <begin position="1"/>
        <end position="81"/>
    </location>
</feature>
<dbReference type="GO" id="GO:0004518">
    <property type="term" value="F:nuclease activity"/>
    <property type="evidence" value="ECO:0007669"/>
    <property type="project" value="UniProtKB-KW"/>
</dbReference>
<reference evidence="5 6" key="1">
    <citation type="submission" date="2016-11" db="EMBL/GenBank/DDBJ databases">
        <authorList>
            <person name="Varghese N."/>
            <person name="Submissions S."/>
        </authorList>
    </citation>
    <scope>NUCLEOTIDE SEQUENCE [LARGE SCALE GENOMIC DNA]</scope>
    <source>
        <strain evidence="5 6">FD</strain>
    </source>
</reference>
<dbReference type="InterPro" id="IPR014883">
    <property type="entry name" value="VRR_NUC"/>
</dbReference>
<evidence type="ECO:0000256" key="1">
    <source>
        <dbReference type="ARBA" id="ARBA00001946"/>
    </source>
</evidence>
<evidence type="ECO:0000256" key="3">
    <source>
        <dbReference type="ARBA" id="ARBA00022801"/>
    </source>
</evidence>
<dbReference type="GO" id="GO:0016788">
    <property type="term" value="F:hydrolase activity, acting on ester bonds"/>
    <property type="evidence" value="ECO:0007669"/>
    <property type="project" value="InterPro"/>
</dbReference>
<evidence type="ECO:0000313" key="5">
    <source>
        <dbReference type="EMBL" id="SHM53829.1"/>
    </source>
</evidence>
<evidence type="ECO:0000259" key="4">
    <source>
        <dbReference type="SMART" id="SM00990"/>
    </source>
</evidence>
<comment type="cofactor">
    <cofactor evidence="1">
        <name>Mg(2+)</name>
        <dbReference type="ChEBI" id="CHEBI:18420"/>
    </cofactor>
</comment>
<dbReference type="SMART" id="SM00990">
    <property type="entry name" value="VRR_NUC"/>
    <property type="match status" value="1"/>
</dbReference>
<keyword evidence="2" id="KW-0540">Nuclease</keyword>
<dbReference type="Gene3D" id="3.40.1350.10">
    <property type="match status" value="1"/>
</dbReference>
<proteinExistence type="predicted"/>
<sequence>MLEKELEAKLRDAVKQQGGRAYKFTSPGNTGVPDRLVVFPENKIGFIELKQTGKKPTKNQMLQMTRLAVMGCKVYLLDRSEDIKFILEDIQTDLWPDYRWRGREYDDL</sequence>